<protein>
    <submittedName>
        <fullName evidence="1">Uncharacterized protein</fullName>
    </submittedName>
</protein>
<dbReference type="KEGG" id="vg:40088628"/>
<dbReference type="GeneID" id="40088628"/>
<reference evidence="1 2" key="1">
    <citation type="submission" date="2017-06" db="EMBL/GenBank/DDBJ databases">
        <authorList>
            <person name="Kim H.J."/>
            <person name="Triplett B.A."/>
        </authorList>
    </citation>
    <scope>NUCLEOTIDE SEQUENCE [LARGE SCALE GENOMIC DNA]</scope>
</reference>
<dbReference type="Proteomes" id="UP000223025">
    <property type="component" value="Segment"/>
</dbReference>
<evidence type="ECO:0000313" key="2">
    <source>
        <dbReference type="Proteomes" id="UP000223025"/>
    </source>
</evidence>
<organism evidence="1 2">
    <name type="scientific">Agrobacterium phage Atu_ph07</name>
    <dbReference type="NCBI Taxonomy" id="2024264"/>
    <lineage>
        <taxon>Viruses</taxon>
        <taxon>Duplodnaviria</taxon>
        <taxon>Heunggongvirae</taxon>
        <taxon>Uroviricota</taxon>
        <taxon>Caudoviricetes</taxon>
        <taxon>Polybotosvirus</taxon>
        <taxon>Polybotosvirus Atuph07</taxon>
    </lineage>
</organism>
<sequence length="108" mass="12719">MENALRIPFDRWFTTDEKHRGVDLAENIFLRKEYVKLLKDREIVNYKLVRVALRSMFVPPVNEGEQISFKDVKDEGLILDKHYVVNMVFDDEDDIVTAQFVMAKDILA</sequence>
<dbReference type="RefSeq" id="YP_009612290.1">
    <property type="nucleotide sequence ID" value="NC_042013.1"/>
</dbReference>
<keyword evidence="2" id="KW-1185">Reference proteome</keyword>
<proteinExistence type="predicted"/>
<dbReference type="EMBL" id="MF403008">
    <property type="protein sequence ID" value="AUZ95384.1"/>
    <property type="molecule type" value="Genomic_DNA"/>
</dbReference>
<accession>A0A2L0V0Q9</accession>
<name>A0A2L0V0Q9_9CAUD</name>
<evidence type="ECO:0000313" key="1">
    <source>
        <dbReference type="EMBL" id="AUZ95384.1"/>
    </source>
</evidence>